<dbReference type="Gene3D" id="3.30.1600.10">
    <property type="entry name" value="SIR2/SIRT2 'Small Domain"/>
    <property type="match status" value="1"/>
</dbReference>
<comment type="similarity">
    <text evidence="3">Belongs to the sirtuin family. Class III subfamily.</text>
</comment>
<comment type="subcellular location">
    <subcellularLocation>
        <location evidence="3">Cytoplasm</location>
    </subcellularLocation>
</comment>
<feature type="binding site" evidence="3 4">
    <location>
        <position position="138"/>
    </location>
    <ligand>
        <name>Zn(2+)</name>
        <dbReference type="ChEBI" id="CHEBI:29105"/>
    </ligand>
</feature>
<dbReference type="InterPro" id="IPR026591">
    <property type="entry name" value="Sirtuin_cat_small_dom_sf"/>
</dbReference>
<keyword evidence="2 3" id="KW-0520">NAD</keyword>
<comment type="catalytic activity">
    <reaction evidence="3">
        <text>N(6)-acetyl-L-lysyl-[protein] + NAD(+) + H2O = 2''-O-acetyl-ADP-D-ribose + nicotinamide + L-lysyl-[protein]</text>
        <dbReference type="Rhea" id="RHEA:43636"/>
        <dbReference type="Rhea" id="RHEA-COMP:9752"/>
        <dbReference type="Rhea" id="RHEA-COMP:10731"/>
        <dbReference type="ChEBI" id="CHEBI:15377"/>
        <dbReference type="ChEBI" id="CHEBI:17154"/>
        <dbReference type="ChEBI" id="CHEBI:29969"/>
        <dbReference type="ChEBI" id="CHEBI:57540"/>
        <dbReference type="ChEBI" id="CHEBI:61930"/>
        <dbReference type="ChEBI" id="CHEBI:83767"/>
        <dbReference type="EC" id="2.3.1.286"/>
    </reaction>
</comment>
<keyword evidence="1" id="KW-0808">Transferase</keyword>
<feature type="binding site" evidence="3">
    <location>
        <position position="61"/>
    </location>
    <ligand>
        <name>substrate</name>
    </ligand>
</feature>
<dbReference type="PANTHER" id="PTHR11085:SF4">
    <property type="entry name" value="NAD-DEPENDENT PROTEIN DEACYLASE"/>
    <property type="match status" value="1"/>
</dbReference>
<comment type="domain">
    <text evidence="3">2 residues (Tyr-58 and Arg-61) present in a large hydrophobic pocket are probably involved in substrate specificity. They are important for desuccinylation activity, but dispensable for deacetylation activity.</text>
</comment>
<name>A0A9D7SH29_9BACT</name>
<evidence type="ECO:0000313" key="6">
    <source>
        <dbReference type="EMBL" id="MBK9797544.1"/>
    </source>
</evidence>
<dbReference type="AlphaFoldDB" id="A0A9D7SH29"/>
<dbReference type="GO" id="GO:0046872">
    <property type="term" value="F:metal ion binding"/>
    <property type="evidence" value="ECO:0007669"/>
    <property type="project" value="UniProtKB-KW"/>
</dbReference>
<feature type="binding site" evidence="3">
    <location>
        <position position="58"/>
    </location>
    <ligand>
        <name>substrate</name>
    </ligand>
</feature>
<dbReference type="PANTHER" id="PTHR11085">
    <property type="entry name" value="NAD-DEPENDENT PROTEIN DEACYLASE SIRTUIN-5, MITOCHONDRIAL-RELATED"/>
    <property type="match status" value="1"/>
</dbReference>
<dbReference type="GO" id="GO:0070403">
    <property type="term" value="F:NAD+ binding"/>
    <property type="evidence" value="ECO:0007669"/>
    <property type="project" value="UniProtKB-UniRule"/>
</dbReference>
<proteinExistence type="inferred from homology"/>
<dbReference type="EC" id="2.3.1.286" evidence="3"/>
<dbReference type="SUPFAM" id="SSF52467">
    <property type="entry name" value="DHS-like NAD/FAD-binding domain"/>
    <property type="match status" value="1"/>
</dbReference>
<reference evidence="6" key="1">
    <citation type="submission" date="2020-10" db="EMBL/GenBank/DDBJ databases">
        <title>Connecting structure to function with the recovery of over 1000 high-quality activated sludge metagenome-assembled genomes encoding full-length rRNA genes using long-read sequencing.</title>
        <authorList>
            <person name="Singleton C.M."/>
            <person name="Petriglieri F."/>
            <person name="Kristensen J.M."/>
            <person name="Kirkegaard R.H."/>
            <person name="Michaelsen T.Y."/>
            <person name="Andersen M.H."/>
            <person name="Karst S.M."/>
            <person name="Dueholm M.S."/>
            <person name="Nielsen P.H."/>
            <person name="Albertsen M."/>
        </authorList>
    </citation>
    <scope>NUCLEOTIDE SEQUENCE</scope>
    <source>
        <strain evidence="6">Skiv_18-Q3-R9-52_MAXAC.067</strain>
    </source>
</reference>
<protein>
    <recommendedName>
        <fullName evidence="3">NAD-dependent protein deacylase</fullName>
        <ecNumber evidence="3">2.3.1.286</ecNumber>
    </recommendedName>
    <alternativeName>
        <fullName evidence="3">Regulatory protein SIR2 homolog</fullName>
    </alternativeName>
</protein>
<dbReference type="InterPro" id="IPR027546">
    <property type="entry name" value="Sirtuin_class_III"/>
</dbReference>
<dbReference type="Pfam" id="PF02146">
    <property type="entry name" value="SIR2"/>
    <property type="match status" value="1"/>
</dbReference>
<dbReference type="InterPro" id="IPR003000">
    <property type="entry name" value="Sirtuin"/>
</dbReference>
<evidence type="ECO:0000259" key="5">
    <source>
        <dbReference type="PROSITE" id="PS50305"/>
    </source>
</evidence>
<dbReference type="InterPro" id="IPR026590">
    <property type="entry name" value="Ssirtuin_cat_dom"/>
</dbReference>
<feature type="domain" description="Deacetylase sirtuin-type" evidence="5">
    <location>
        <begin position="1"/>
        <end position="234"/>
    </location>
</feature>
<feature type="binding site" evidence="3">
    <location>
        <begin position="14"/>
        <end position="33"/>
    </location>
    <ligand>
        <name>NAD(+)</name>
        <dbReference type="ChEBI" id="CHEBI:57540"/>
    </ligand>
</feature>
<dbReference type="InterPro" id="IPR029035">
    <property type="entry name" value="DHS-like_NAD/FAD-binding_dom"/>
</dbReference>
<dbReference type="HAMAP" id="MF_01121">
    <property type="entry name" value="Sirtuin_ClassIII"/>
    <property type="match status" value="1"/>
</dbReference>
<comment type="catalytic activity">
    <reaction evidence="3">
        <text>N(6)-succinyl-L-lysyl-[protein] + NAD(+) + H2O = 2''-O-succinyl-ADP-D-ribose + nicotinamide + L-lysyl-[protein]</text>
        <dbReference type="Rhea" id="RHEA:47668"/>
        <dbReference type="Rhea" id="RHEA-COMP:9752"/>
        <dbReference type="Rhea" id="RHEA-COMP:11877"/>
        <dbReference type="ChEBI" id="CHEBI:15377"/>
        <dbReference type="ChEBI" id="CHEBI:17154"/>
        <dbReference type="ChEBI" id="CHEBI:29969"/>
        <dbReference type="ChEBI" id="CHEBI:57540"/>
        <dbReference type="ChEBI" id="CHEBI:87830"/>
        <dbReference type="ChEBI" id="CHEBI:87832"/>
    </reaction>
</comment>
<evidence type="ECO:0000256" key="1">
    <source>
        <dbReference type="ARBA" id="ARBA00022679"/>
    </source>
</evidence>
<dbReference type="InterPro" id="IPR050134">
    <property type="entry name" value="NAD-dep_sirtuin_deacylases"/>
</dbReference>
<keyword evidence="4" id="KW-0479">Metal-binding</keyword>
<feature type="binding site" evidence="4">
    <location>
        <position position="119"/>
    </location>
    <ligand>
        <name>Zn(2+)</name>
        <dbReference type="ChEBI" id="CHEBI:29105"/>
    </ligand>
</feature>
<feature type="binding site" evidence="3 4">
    <location>
        <position position="122"/>
    </location>
    <ligand>
        <name>Zn(2+)</name>
        <dbReference type="ChEBI" id="CHEBI:29105"/>
    </ligand>
</feature>
<dbReference type="EMBL" id="JADKIO010000010">
    <property type="protein sequence ID" value="MBK9797544.1"/>
    <property type="molecule type" value="Genomic_DNA"/>
</dbReference>
<comment type="function">
    <text evidence="3">NAD-dependent lysine deacetylase and desuccinylase that specifically removes acetyl and succinyl groups on target proteins. Modulates the activities of several proteins which are inactive in their acylated form.</text>
</comment>
<accession>A0A9D7SH29</accession>
<sequence>MSLPPASSLVILTGAGISAESGLRTFRAADGLWENHRVQDVATPEAFRRDPALVYRFYNERRQTLATVQPNAAHLALARLERQWGGDFLLVTQNVDDLHDRAGSKRLLHMHGELLQARCLACGRVQAWPGDLDHRSRCKGCGSGPLRPHIVWFGELPLEMDRIYRALEDCELFVAIGTSGHVYPAAGFVEAVGPGTRTLELNLEPSHVASAFQEVRNGKATELVPAFVEELLGE</sequence>
<dbReference type="GO" id="GO:0005737">
    <property type="term" value="C:cytoplasm"/>
    <property type="evidence" value="ECO:0007669"/>
    <property type="project" value="UniProtKB-SubCell"/>
</dbReference>
<keyword evidence="3" id="KW-0963">Cytoplasm</keyword>
<dbReference type="GO" id="GO:0036055">
    <property type="term" value="F:protein-succinyllysine desuccinylase activity"/>
    <property type="evidence" value="ECO:0007669"/>
    <property type="project" value="UniProtKB-UniRule"/>
</dbReference>
<evidence type="ECO:0000256" key="4">
    <source>
        <dbReference type="PROSITE-ProRule" id="PRU00236"/>
    </source>
</evidence>
<keyword evidence="4" id="KW-0862">Zinc</keyword>
<feature type="binding site" evidence="4">
    <location>
        <position position="141"/>
    </location>
    <ligand>
        <name>Zn(2+)</name>
        <dbReference type="ChEBI" id="CHEBI:29105"/>
    </ligand>
</feature>
<dbReference type="GO" id="GO:0017136">
    <property type="term" value="F:histone deacetylase activity, NAD-dependent"/>
    <property type="evidence" value="ECO:0007669"/>
    <property type="project" value="TreeGrafter"/>
</dbReference>
<dbReference type="PROSITE" id="PS50305">
    <property type="entry name" value="SIRTUIN"/>
    <property type="match status" value="1"/>
</dbReference>
<dbReference type="Gene3D" id="3.40.50.1220">
    <property type="entry name" value="TPP-binding domain"/>
    <property type="match status" value="1"/>
</dbReference>
<feature type="binding site" evidence="3">
    <location>
        <begin position="93"/>
        <end position="96"/>
    </location>
    <ligand>
        <name>NAD(+)</name>
        <dbReference type="ChEBI" id="CHEBI:57540"/>
    </ligand>
</feature>
<dbReference type="CDD" id="cd01412">
    <property type="entry name" value="SIRT5_Af1_CobB"/>
    <property type="match status" value="1"/>
</dbReference>
<comment type="caution">
    <text evidence="6">The sequence shown here is derived from an EMBL/GenBank/DDBJ whole genome shotgun (WGS) entry which is preliminary data.</text>
</comment>
<dbReference type="GO" id="GO:0036054">
    <property type="term" value="F:protein-malonyllysine demalonylase activity"/>
    <property type="evidence" value="ECO:0007669"/>
    <property type="project" value="InterPro"/>
</dbReference>
<organism evidence="6 7">
    <name type="scientific">Candidatus Geothrix skivensis</name>
    <dbReference type="NCBI Taxonomy" id="2954439"/>
    <lineage>
        <taxon>Bacteria</taxon>
        <taxon>Pseudomonadati</taxon>
        <taxon>Acidobacteriota</taxon>
        <taxon>Holophagae</taxon>
        <taxon>Holophagales</taxon>
        <taxon>Holophagaceae</taxon>
        <taxon>Geothrix</taxon>
    </lineage>
</organism>
<feature type="binding site" evidence="3">
    <location>
        <begin position="177"/>
        <end position="179"/>
    </location>
    <ligand>
        <name>NAD(+)</name>
        <dbReference type="ChEBI" id="CHEBI:57540"/>
    </ligand>
</feature>
<feature type="active site" description="Proton acceptor" evidence="3 4">
    <location>
        <position position="111"/>
    </location>
</feature>
<evidence type="ECO:0000313" key="7">
    <source>
        <dbReference type="Proteomes" id="UP000886657"/>
    </source>
</evidence>
<evidence type="ECO:0000256" key="3">
    <source>
        <dbReference type="HAMAP-Rule" id="MF_01121"/>
    </source>
</evidence>
<gene>
    <name evidence="3 6" type="primary">cobB</name>
    <name evidence="6" type="ORF">IPP58_13830</name>
</gene>
<comment type="caution">
    <text evidence="3">Lacks conserved residue(s) required for the propagation of feature annotation.</text>
</comment>
<dbReference type="Proteomes" id="UP000886657">
    <property type="component" value="Unassembled WGS sequence"/>
</dbReference>
<evidence type="ECO:0000256" key="2">
    <source>
        <dbReference type="ARBA" id="ARBA00023027"/>
    </source>
</evidence>
<feature type="binding site" evidence="3">
    <location>
        <position position="220"/>
    </location>
    <ligand>
        <name>NAD(+)</name>
        <dbReference type="ChEBI" id="CHEBI:57540"/>
    </ligand>
</feature>
<dbReference type="NCBIfam" id="NF001755">
    <property type="entry name" value="PRK00481.1-5"/>
    <property type="match status" value="1"/>
</dbReference>